<organism evidence="1 2">
    <name type="scientific">Chenopodium quinoa</name>
    <name type="common">Quinoa</name>
    <dbReference type="NCBI Taxonomy" id="63459"/>
    <lineage>
        <taxon>Eukaryota</taxon>
        <taxon>Viridiplantae</taxon>
        <taxon>Streptophyta</taxon>
        <taxon>Embryophyta</taxon>
        <taxon>Tracheophyta</taxon>
        <taxon>Spermatophyta</taxon>
        <taxon>Magnoliopsida</taxon>
        <taxon>eudicotyledons</taxon>
        <taxon>Gunneridae</taxon>
        <taxon>Pentapetalae</taxon>
        <taxon>Caryophyllales</taxon>
        <taxon>Chenopodiaceae</taxon>
        <taxon>Chenopodioideae</taxon>
        <taxon>Atripliceae</taxon>
        <taxon>Chenopodium</taxon>
    </lineage>
</organism>
<proteinExistence type="predicted"/>
<name>A0A803L337_CHEQI</name>
<evidence type="ECO:0000313" key="1">
    <source>
        <dbReference type="EnsemblPlants" id="AUR62006276-RA:cds"/>
    </source>
</evidence>
<sequence>MAKKEEEELISPTIAAEKMAQQAKLKTVAKNLFNYGCDDDDSEEEKEEAEGVGAFEKKKKSEYLKECEEELKKLGCENMFVEECKKRGYDDMAIEELINEKIQELKVLNMDIDTLKFYLFPNDPRVPLSSDPVQELDVLQELDGTTTDDILCEKLQHVNSATDKLEEFILDECQRTRYQFNTGYDIQLGKYVNIKSVLFSCPGNMRRGWTYDESAFNQFFDVFPSSCLAVPFHAQSRHHLICESLCINKYAMNITLLVDPNGLVLQCKSFFSRSNFEYVPFYGSDPTPFPFLSRKFELVNRPLRMFDPIPTDAHMKLTTPTFLEDLLCCNTTNFVFRKSSNPSLSDCTSTTRGVYFPCSMILWKQVDKVTRMIELEIIVVYIPTNCIHDLRLYPEFFSRALAKRNISWWVAPFNKTATIILTNFFSEEDRVIIVGPNGLCADRRGAELMQIYGMYAYPFTFDCVVQKTVKELRQVTLENFIKFLEIQGYPPLNGKKVLFYFDWPEMVHTKIYNACKHFSRCKDVCIITVSFRSEESSKHHIEIVKLYDGLKDPDRDKTLELNWHTESADKSSDFFRRFFNGVIPTIVAFGKKGKICSVCVDRLSSSSSAGAKAKVKGNLFEEVSSILNRDVRPYNIDELSNFDEDSMQEMQKLRETMSATSPQILSPCTSLPPPPPLSSHRADHAIPISSFHPDVILARVRVSDIAPYDGAPCGTYLKVVEALSRSLMRHNVAVLELGSNDASVLKALCREAGWIVF</sequence>
<evidence type="ECO:0000313" key="2">
    <source>
        <dbReference type="Proteomes" id="UP000596660"/>
    </source>
</evidence>
<dbReference type="EnsemblPlants" id="AUR62006276-RA">
    <property type="protein sequence ID" value="AUR62006276-RA:cds"/>
    <property type="gene ID" value="AUR62006276"/>
</dbReference>
<keyword evidence="2" id="KW-1185">Reference proteome</keyword>
<dbReference type="Gramene" id="AUR62006276-RA">
    <property type="protein sequence ID" value="AUR62006276-RA:cds"/>
    <property type="gene ID" value="AUR62006276"/>
</dbReference>
<dbReference type="Proteomes" id="UP000596660">
    <property type="component" value="Unplaced"/>
</dbReference>
<reference evidence="1" key="1">
    <citation type="journal article" date="2017" name="Nature">
        <title>The genome of Chenopodium quinoa.</title>
        <authorList>
            <person name="Jarvis D.E."/>
            <person name="Ho Y.S."/>
            <person name="Lightfoot D.J."/>
            <person name="Schmoeckel S.M."/>
            <person name="Li B."/>
            <person name="Borm T.J.A."/>
            <person name="Ohyanagi H."/>
            <person name="Mineta K."/>
            <person name="Michell C.T."/>
            <person name="Saber N."/>
            <person name="Kharbatia N.M."/>
            <person name="Rupper R.R."/>
            <person name="Sharp A.R."/>
            <person name="Dally N."/>
            <person name="Boughton B.A."/>
            <person name="Woo Y.H."/>
            <person name="Gao G."/>
            <person name="Schijlen E.G.W.M."/>
            <person name="Guo X."/>
            <person name="Momin A.A."/>
            <person name="Negrao S."/>
            <person name="Al-Babili S."/>
            <person name="Gehring C."/>
            <person name="Roessner U."/>
            <person name="Jung C."/>
            <person name="Murphy K."/>
            <person name="Arold S.T."/>
            <person name="Gojobori T."/>
            <person name="van der Linden C.G."/>
            <person name="van Loo E.N."/>
            <person name="Jellen E.N."/>
            <person name="Maughan P.J."/>
            <person name="Tester M."/>
        </authorList>
    </citation>
    <scope>NUCLEOTIDE SEQUENCE [LARGE SCALE GENOMIC DNA]</scope>
    <source>
        <strain evidence="1">cv. PI 614886</strain>
    </source>
</reference>
<dbReference type="AlphaFoldDB" id="A0A803L337"/>
<reference evidence="1" key="2">
    <citation type="submission" date="2021-03" db="UniProtKB">
        <authorList>
            <consortium name="EnsemblPlants"/>
        </authorList>
    </citation>
    <scope>IDENTIFICATION</scope>
</reference>
<accession>A0A803L337</accession>
<protein>
    <submittedName>
        <fullName evidence="1">Uncharacterized protein</fullName>
    </submittedName>
</protein>